<proteinExistence type="predicted"/>
<evidence type="ECO:0000256" key="1">
    <source>
        <dbReference type="SAM" id="MobiDB-lite"/>
    </source>
</evidence>
<name>A0A9Q3E534_9BASI</name>
<evidence type="ECO:0000313" key="3">
    <source>
        <dbReference type="Proteomes" id="UP000765509"/>
    </source>
</evidence>
<gene>
    <name evidence="2" type="ORF">O181_052166</name>
</gene>
<evidence type="ECO:0000313" key="2">
    <source>
        <dbReference type="EMBL" id="MBW0512451.1"/>
    </source>
</evidence>
<dbReference type="OrthoDB" id="128646at2759"/>
<comment type="caution">
    <text evidence="2">The sequence shown here is derived from an EMBL/GenBank/DDBJ whole genome shotgun (WGS) entry which is preliminary data.</text>
</comment>
<reference evidence="2" key="1">
    <citation type="submission" date="2021-03" db="EMBL/GenBank/DDBJ databases">
        <title>Draft genome sequence of rust myrtle Austropuccinia psidii MF-1, a brazilian biotype.</title>
        <authorList>
            <person name="Quecine M.C."/>
            <person name="Pachon D.M.R."/>
            <person name="Bonatelli M.L."/>
            <person name="Correr F.H."/>
            <person name="Franceschini L.M."/>
            <person name="Leite T.F."/>
            <person name="Margarido G.R.A."/>
            <person name="Almeida C.A."/>
            <person name="Ferrarezi J.A."/>
            <person name="Labate C.A."/>
        </authorList>
    </citation>
    <scope>NUCLEOTIDE SEQUENCE</scope>
    <source>
        <strain evidence="2">MF-1</strain>
    </source>
</reference>
<feature type="region of interest" description="Disordered" evidence="1">
    <location>
        <begin position="1"/>
        <end position="55"/>
    </location>
</feature>
<protein>
    <submittedName>
        <fullName evidence="2">Uncharacterized protein</fullName>
    </submittedName>
</protein>
<accession>A0A9Q3E534</accession>
<organism evidence="2 3">
    <name type="scientific">Austropuccinia psidii MF-1</name>
    <dbReference type="NCBI Taxonomy" id="1389203"/>
    <lineage>
        <taxon>Eukaryota</taxon>
        <taxon>Fungi</taxon>
        <taxon>Dikarya</taxon>
        <taxon>Basidiomycota</taxon>
        <taxon>Pucciniomycotina</taxon>
        <taxon>Pucciniomycetes</taxon>
        <taxon>Pucciniales</taxon>
        <taxon>Sphaerophragmiaceae</taxon>
        <taxon>Austropuccinia</taxon>
    </lineage>
</organism>
<keyword evidence="3" id="KW-1185">Reference proteome</keyword>
<feature type="compositionally biased region" description="Basic and acidic residues" evidence="1">
    <location>
        <begin position="9"/>
        <end position="26"/>
    </location>
</feature>
<dbReference type="AlphaFoldDB" id="A0A9Q3E534"/>
<feature type="compositionally biased region" description="Low complexity" evidence="1">
    <location>
        <begin position="33"/>
        <end position="44"/>
    </location>
</feature>
<dbReference type="Proteomes" id="UP000765509">
    <property type="component" value="Unassembled WGS sequence"/>
</dbReference>
<dbReference type="Pfam" id="PF08284">
    <property type="entry name" value="RVP_2"/>
    <property type="match status" value="1"/>
</dbReference>
<dbReference type="EMBL" id="AVOT02022809">
    <property type="protein sequence ID" value="MBW0512451.1"/>
    <property type="molecule type" value="Genomic_DNA"/>
</dbReference>
<sequence length="297" mass="33980">MDVTLELNNRYHERQKEKNSHQEKKSQAPKLNSSHPQSSSSSSTKRYKPHSSLLNKDFKLMNSEKERRIKEVLCTYFGGKHSLESCFKRPQNQFAQLSEKFPSQGKAILIDPGATNSFIPKQFVHKYSLTTSQLPEKIPLIILDPSESPSLFVTHHTKYMVELPSFPSFYWDFLVIDTPKILSPGQILLQSLAIDFTSHRTCLHARTALQMRLQHCPPISSLTTPYAFTFLCLPSLHSHVALPKCLQHSLLSLRSCSALLTWLQFRLPSLRLRSALLTYLQHSIPSLRSRSALPTWL</sequence>